<dbReference type="EMBL" id="CAJVPT010014311">
    <property type="protein sequence ID" value="CAG8603002.1"/>
    <property type="molecule type" value="Genomic_DNA"/>
</dbReference>
<organism evidence="1 2">
    <name type="scientific">Acaulospora colombiana</name>
    <dbReference type="NCBI Taxonomy" id="27376"/>
    <lineage>
        <taxon>Eukaryota</taxon>
        <taxon>Fungi</taxon>
        <taxon>Fungi incertae sedis</taxon>
        <taxon>Mucoromycota</taxon>
        <taxon>Glomeromycotina</taxon>
        <taxon>Glomeromycetes</taxon>
        <taxon>Diversisporales</taxon>
        <taxon>Acaulosporaceae</taxon>
        <taxon>Acaulospora</taxon>
    </lineage>
</organism>
<dbReference type="Proteomes" id="UP000789525">
    <property type="component" value="Unassembled WGS sequence"/>
</dbReference>
<keyword evidence="2" id="KW-1185">Reference proteome</keyword>
<evidence type="ECO:0000313" key="1">
    <source>
        <dbReference type="EMBL" id="CAG8603002.1"/>
    </source>
</evidence>
<proteinExistence type="predicted"/>
<gene>
    <name evidence="1" type="ORF">ACOLOM_LOCUS6742</name>
</gene>
<accession>A0ACA9MNZ9</accession>
<sequence length="51" mass="5749">NGELIVNLVKITEEIGETDFNIEIVENVLVRRGALNPNEDVDKLAFSDDDY</sequence>
<reference evidence="1" key="1">
    <citation type="submission" date="2021-06" db="EMBL/GenBank/DDBJ databases">
        <authorList>
            <person name="Kallberg Y."/>
            <person name="Tangrot J."/>
            <person name="Rosling A."/>
        </authorList>
    </citation>
    <scope>NUCLEOTIDE SEQUENCE</scope>
    <source>
        <strain evidence="1">CL356</strain>
    </source>
</reference>
<comment type="caution">
    <text evidence="1">The sequence shown here is derived from an EMBL/GenBank/DDBJ whole genome shotgun (WGS) entry which is preliminary data.</text>
</comment>
<protein>
    <submittedName>
        <fullName evidence="1">5612_t:CDS:1</fullName>
    </submittedName>
</protein>
<name>A0ACA9MNZ9_9GLOM</name>
<evidence type="ECO:0000313" key="2">
    <source>
        <dbReference type="Proteomes" id="UP000789525"/>
    </source>
</evidence>
<feature type="non-terminal residue" evidence="1">
    <location>
        <position position="1"/>
    </location>
</feature>